<proteinExistence type="predicted"/>
<gene>
    <name evidence="1" type="ORF">DB30_02683</name>
</gene>
<protein>
    <submittedName>
        <fullName evidence="1">Uncharacterized protein</fullName>
    </submittedName>
</protein>
<organism evidence="1 2">
    <name type="scientific">Enhygromyxa salina</name>
    <dbReference type="NCBI Taxonomy" id="215803"/>
    <lineage>
        <taxon>Bacteria</taxon>
        <taxon>Pseudomonadati</taxon>
        <taxon>Myxococcota</taxon>
        <taxon>Polyangia</taxon>
        <taxon>Nannocystales</taxon>
        <taxon>Nannocystaceae</taxon>
        <taxon>Enhygromyxa</taxon>
    </lineage>
</organism>
<reference evidence="1 2" key="1">
    <citation type="submission" date="2014-12" db="EMBL/GenBank/DDBJ databases">
        <title>Genome assembly of Enhygromyxa salina DSM 15201.</title>
        <authorList>
            <person name="Sharma G."/>
            <person name="Subramanian S."/>
        </authorList>
    </citation>
    <scope>NUCLEOTIDE SEQUENCE [LARGE SCALE GENOMIC DNA]</scope>
    <source>
        <strain evidence="1 2">DSM 15201</strain>
    </source>
</reference>
<evidence type="ECO:0000313" key="2">
    <source>
        <dbReference type="Proteomes" id="UP000031599"/>
    </source>
</evidence>
<dbReference type="AlphaFoldDB" id="A0A0C2DIB0"/>
<accession>A0A0C2DIB0</accession>
<dbReference type="EMBL" id="JMCC02000002">
    <property type="protein sequence ID" value="KIG19402.1"/>
    <property type="molecule type" value="Genomic_DNA"/>
</dbReference>
<evidence type="ECO:0000313" key="1">
    <source>
        <dbReference type="EMBL" id="KIG19402.1"/>
    </source>
</evidence>
<name>A0A0C2DIB0_9BACT</name>
<sequence length="142" mass="16176">MPSEAELPAPDFDDFRATIYPLLLRDCGLSRCHGDADRFFAVWGPGRQRLAPEFDEPLDPPTEDEVWLSYQRTRAALTHDRAPGGQLISKQLLDAPLLRKPLEGHDHAGQDRWGHNLWTREDPRWRMLVVWAAGVPLEEIGS</sequence>
<dbReference type="Proteomes" id="UP000031599">
    <property type="component" value="Unassembled WGS sequence"/>
</dbReference>
<comment type="caution">
    <text evidence="1">The sequence shown here is derived from an EMBL/GenBank/DDBJ whole genome shotgun (WGS) entry which is preliminary data.</text>
</comment>